<protein>
    <submittedName>
        <fullName evidence="6">ABC transporter ATP-binding protein</fullName>
    </submittedName>
</protein>
<dbReference type="PROSITE" id="PS50893">
    <property type="entry name" value="ABC_TRANSPORTER_2"/>
    <property type="match status" value="1"/>
</dbReference>
<evidence type="ECO:0000259" key="5">
    <source>
        <dbReference type="PROSITE" id="PS50893"/>
    </source>
</evidence>
<gene>
    <name evidence="6" type="ORF">ACFSJH_13510</name>
</gene>
<comment type="caution">
    <text evidence="6">The sequence shown here is derived from an EMBL/GenBank/DDBJ whole genome shotgun (WGS) entry which is preliminary data.</text>
</comment>
<keyword evidence="4" id="KW-1278">Translocase</keyword>
<name>A0ABW4YLX1_9BACL</name>
<evidence type="ECO:0000256" key="1">
    <source>
        <dbReference type="ARBA" id="ARBA00022448"/>
    </source>
</evidence>
<evidence type="ECO:0000256" key="4">
    <source>
        <dbReference type="ARBA" id="ARBA00022967"/>
    </source>
</evidence>
<accession>A0ABW4YLX1</accession>
<dbReference type="InterPro" id="IPR003593">
    <property type="entry name" value="AAA+_ATPase"/>
</dbReference>
<proteinExistence type="predicted"/>
<reference evidence="7" key="1">
    <citation type="journal article" date="2019" name="Int. J. Syst. Evol. Microbiol.">
        <title>The Global Catalogue of Microorganisms (GCM) 10K type strain sequencing project: providing services to taxonomists for standard genome sequencing and annotation.</title>
        <authorList>
            <consortium name="The Broad Institute Genomics Platform"/>
            <consortium name="The Broad Institute Genome Sequencing Center for Infectious Disease"/>
            <person name="Wu L."/>
            <person name="Ma J."/>
        </authorList>
    </citation>
    <scope>NUCLEOTIDE SEQUENCE [LARGE SCALE GENOMIC DNA]</scope>
    <source>
        <strain evidence="7">GH52</strain>
    </source>
</reference>
<dbReference type="Gene3D" id="3.40.50.300">
    <property type="entry name" value="P-loop containing nucleotide triphosphate hydrolases"/>
    <property type="match status" value="1"/>
</dbReference>
<dbReference type="InterPro" id="IPR003439">
    <property type="entry name" value="ABC_transporter-like_ATP-bd"/>
</dbReference>
<dbReference type="InterPro" id="IPR027417">
    <property type="entry name" value="P-loop_NTPase"/>
</dbReference>
<dbReference type="PANTHER" id="PTHR42794:SF1">
    <property type="entry name" value="HEMIN IMPORT ATP-BINDING PROTEIN HMUV"/>
    <property type="match status" value="1"/>
</dbReference>
<dbReference type="CDD" id="cd03214">
    <property type="entry name" value="ABC_Iron-Siderophores_B12_Hemin"/>
    <property type="match status" value="1"/>
</dbReference>
<dbReference type="SUPFAM" id="SSF52540">
    <property type="entry name" value="P-loop containing nucleoside triphosphate hydrolases"/>
    <property type="match status" value="1"/>
</dbReference>
<keyword evidence="3 6" id="KW-0067">ATP-binding</keyword>
<keyword evidence="7" id="KW-1185">Reference proteome</keyword>
<evidence type="ECO:0000313" key="6">
    <source>
        <dbReference type="EMBL" id="MFD2116740.1"/>
    </source>
</evidence>
<dbReference type="GO" id="GO:0005524">
    <property type="term" value="F:ATP binding"/>
    <property type="evidence" value="ECO:0007669"/>
    <property type="project" value="UniProtKB-KW"/>
</dbReference>
<dbReference type="EMBL" id="JBHUHO010000032">
    <property type="protein sequence ID" value="MFD2116740.1"/>
    <property type="molecule type" value="Genomic_DNA"/>
</dbReference>
<organism evidence="6 7">
    <name type="scientific">Paenibacillus yanchengensis</name>
    <dbReference type="NCBI Taxonomy" id="2035833"/>
    <lineage>
        <taxon>Bacteria</taxon>
        <taxon>Bacillati</taxon>
        <taxon>Bacillota</taxon>
        <taxon>Bacilli</taxon>
        <taxon>Bacillales</taxon>
        <taxon>Paenibacillaceae</taxon>
        <taxon>Paenibacillus</taxon>
    </lineage>
</organism>
<sequence>MIKLKEVAFRIQTEQILHNISYTFHPGKTYGIIGPNGAGKSTLLHILSGLNKPSAGIATMHDKHIHTIARKQLAQQLAVLQQEGLPTIGFTVKEIIAMGRFPYQNLLGIEERSSDYVEKQINVAITKMGLGSLQTKKLNELSGGERQRVAIAQLMVQDAGIILLDEPTTHLDIGYQIDLMDEIQTWKQQQSLTVIAVLHDLNIAALYCDELLVIYRGQLYAFGSPEAVLTADTIRHVYQAETMIQMHPIKNVPQVILSPK</sequence>
<dbReference type="SMART" id="SM00382">
    <property type="entry name" value="AAA"/>
    <property type="match status" value="1"/>
</dbReference>
<dbReference type="Pfam" id="PF00005">
    <property type="entry name" value="ABC_tran"/>
    <property type="match status" value="1"/>
</dbReference>
<dbReference type="PROSITE" id="PS00211">
    <property type="entry name" value="ABC_TRANSPORTER_1"/>
    <property type="match status" value="1"/>
</dbReference>
<dbReference type="InterPro" id="IPR017871">
    <property type="entry name" value="ABC_transporter-like_CS"/>
</dbReference>
<feature type="domain" description="ABC transporter" evidence="5">
    <location>
        <begin position="2"/>
        <end position="241"/>
    </location>
</feature>
<keyword evidence="2" id="KW-0547">Nucleotide-binding</keyword>
<dbReference type="RefSeq" id="WP_377773235.1">
    <property type="nucleotide sequence ID" value="NZ_JBHUHO010000032.1"/>
</dbReference>
<evidence type="ECO:0000256" key="3">
    <source>
        <dbReference type="ARBA" id="ARBA00022840"/>
    </source>
</evidence>
<dbReference type="Proteomes" id="UP001597362">
    <property type="component" value="Unassembled WGS sequence"/>
</dbReference>
<evidence type="ECO:0000313" key="7">
    <source>
        <dbReference type="Proteomes" id="UP001597362"/>
    </source>
</evidence>
<keyword evidence="1" id="KW-0813">Transport</keyword>
<dbReference type="PANTHER" id="PTHR42794">
    <property type="entry name" value="HEMIN IMPORT ATP-BINDING PROTEIN HMUV"/>
    <property type="match status" value="1"/>
</dbReference>
<evidence type="ECO:0000256" key="2">
    <source>
        <dbReference type="ARBA" id="ARBA00022741"/>
    </source>
</evidence>